<keyword evidence="3" id="KW-0479">Metal-binding</keyword>
<dbReference type="RefSeq" id="WP_133800500.1">
    <property type="nucleotide sequence ID" value="NZ_SNWQ01000006.1"/>
</dbReference>
<evidence type="ECO:0000313" key="12">
    <source>
        <dbReference type="Proteomes" id="UP000295388"/>
    </source>
</evidence>
<evidence type="ECO:0000313" key="11">
    <source>
        <dbReference type="EMBL" id="TDO49105.1"/>
    </source>
</evidence>
<dbReference type="Pfam" id="PF07282">
    <property type="entry name" value="Cas12f1-like_TNB"/>
    <property type="match status" value="1"/>
</dbReference>
<dbReference type="GO" id="GO:0032196">
    <property type="term" value="P:transposition"/>
    <property type="evidence" value="ECO:0007669"/>
    <property type="project" value="UniProtKB-KW"/>
</dbReference>
<evidence type="ECO:0000259" key="10">
    <source>
        <dbReference type="Pfam" id="PF12323"/>
    </source>
</evidence>
<dbReference type="InterPro" id="IPR001959">
    <property type="entry name" value="Transposase"/>
</dbReference>
<organism evidence="11 12">
    <name type="scientific">Kribbella caucasensis</name>
    <dbReference type="NCBI Taxonomy" id="2512215"/>
    <lineage>
        <taxon>Bacteria</taxon>
        <taxon>Bacillati</taxon>
        <taxon>Actinomycetota</taxon>
        <taxon>Actinomycetes</taxon>
        <taxon>Propionibacteriales</taxon>
        <taxon>Kribbellaceae</taxon>
        <taxon>Kribbella</taxon>
    </lineage>
</organism>
<dbReference type="Proteomes" id="UP000295388">
    <property type="component" value="Unassembled WGS sequence"/>
</dbReference>
<comment type="similarity">
    <text evidence="1">In the C-terminal section; belongs to the transposase 35 family.</text>
</comment>
<feature type="domain" description="Transposase putative helix-turn-helix" evidence="10">
    <location>
        <begin position="3"/>
        <end position="36"/>
    </location>
</feature>
<dbReference type="InterPro" id="IPR021027">
    <property type="entry name" value="Transposase_put_HTH"/>
</dbReference>
<dbReference type="OrthoDB" id="6230307at2"/>
<comment type="caution">
    <text evidence="11">The sequence shown here is derived from an EMBL/GenBank/DDBJ whole genome shotgun (WGS) entry which is preliminary data.</text>
</comment>
<dbReference type="EMBL" id="SNWQ01000006">
    <property type="protein sequence ID" value="TDO49105.1"/>
    <property type="molecule type" value="Genomic_DNA"/>
</dbReference>
<evidence type="ECO:0000256" key="6">
    <source>
        <dbReference type="ARBA" id="ARBA00023172"/>
    </source>
</evidence>
<feature type="region of interest" description="Disordered" evidence="7">
    <location>
        <begin position="376"/>
        <end position="398"/>
    </location>
</feature>
<evidence type="ECO:0000259" key="8">
    <source>
        <dbReference type="Pfam" id="PF01385"/>
    </source>
</evidence>
<dbReference type="Pfam" id="PF12323">
    <property type="entry name" value="HTH_OrfB_IS605"/>
    <property type="match status" value="1"/>
</dbReference>
<evidence type="ECO:0000259" key="9">
    <source>
        <dbReference type="Pfam" id="PF07282"/>
    </source>
</evidence>
<dbReference type="AlphaFoldDB" id="A0A4R6KIF6"/>
<proteinExistence type="inferred from homology"/>
<feature type="domain" description="Cas12f1-like TNB" evidence="9">
    <location>
        <begin position="307"/>
        <end position="370"/>
    </location>
</feature>
<sequence length="398" mass="44430">MSRFRLYPTPAQQVALLEQCRQARYVYNLALEQWSMWTRDKGPTPGYVEQAKQLTEARAAFGWLRAGSQTVQQQALRDFDQAVRNFYAGSHRRPTWRKAGLHEGFRIVGSQASRIVKLNCKWAAVNVPKVGWVRFRLSRPAPDAKSYRITRDRADRWHIAFAAIPPPIPAPGTGEVVGVDRGVTVSAALSTGELLTCPGLSDREQARLKQLQRRLSRCRRGSNRSQRAKVAIAKLQARAGDRRKDWVEKISTDLARQFDVIRVEDLRIAPMTRRPKPKPDPERPGRYLPNRARAKAGLNRGILANGWGLLVQRLERKAAGRVEKVNPAYTSLTCSVCGHCAPENRESQAVFRCAACGHQANADVNAAVNIAAGRAVSARRETPPRVSPKREPQLATSA</sequence>
<evidence type="ECO:0000256" key="1">
    <source>
        <dbReference type="ARBA" id="ARBA00008761"/>
    </source>
</evidence>
<evidence type="ECO:0000256" key="3">
    <source>
        <dbReference type="ARBA" id="ARBA00022723"/>
    </source>
</evidence>
<dbReference type="GO" id="GO:0003677">
    <property type="term" value="F:DNA binding"/>
    <property type="evidence" value="ECO:0007669"/>
    <property type="project" value="UniProtKB-KW"/>
</dbReference>
<dbReference type="GO" id="GO:0046872">
    <property type="term" value="F:metal ion binding"/>
    <property type="evidence" value="ECO:0007669"/>
    <property type="project" value="UniProtKB-KW"/>
</dbReference>
<dbReference type="Pfam" id="PF01385">
    <property type="entry name" value="OrfB_IS605"/>
    <property type="match status" value="1"/>
</dbReference>
<dbReference type="NCBIfam" id="NF040570">
    <property type="entry name" value="guided_TnpB"/>
    <property type="match status" value="1"/>
</dbReference>
<reference evidence="11 12" key="1">
    <citation type="submission" date="2019-03" db="EMBL/GenBank/DDBJ databases">
        <title>Genomic Encyclopedia of Type Strains, Phase III (KMG-III): the genomes of soil and plant-associated and newly described type strains.</title>
        <authorList>
            <person name="Whitman W."/>
        </authorList>
    </citation>
    <scope>NUCLEOTIDE SEQUENCE [LARGE SCALE GENOMIC DNA]</scope>
    <source>
        <strain evidence="11 12">VKM Ac-2527</strain>
    </source>
</reference>
<keyword evidence="6" id="KW-0233">DNA recombination</keyword>
<keyword evidence="5" id="KW-0238">DNA-binding</keyword>
<evidence type="ECO:0000256" key="7">
    <source>
        <dbReference type="SAM" id="MobiDB-lite"/>
    </source>
</evidence>
<protein>
    <submittedName>
        <fullName evidence="11">Transposase</fullName>
    </submittedName>
</protein>
<keyword evidence="12" id="KW-1185">Reference proteome</keyword>
<evidence type="ECO:0000256" key="5">
    <source>
        <dbReference type="ARBA" id="ARBA00023125"/>
    </source>
</evidence>
<keyword evidence="4" id="KW-0862">Zinc</keyword>
<feature type="domain" description="Probable transposase IS891/IS1136/IS1341" evidence="8">
    <location>
        <begin position="164"/>
        <end position="273"/>
    </location>
</feature>
<evidence type="ECO:0000256" key="2">
    <source>
        <dbReference type="ARBA" id="ARBA00022578"/>
    </source>
</evidence>
<feature type="compositionally biased region" description="Basic and acidic residues" evidence="7">
    <location>
        <begin position="378"/>
        <end position="392"/>
    </location>
</feature>
<dbReference type="InterPro" id="IPR010095">
    <property type="entry name" value="Cas12f1-like_TNB"/>
</dbReference>
<evidence type="ECO:0000256" key="4">
    <source>
        <dbReference type="ARBA" id="ARBA00022833"/>
    </source>
</evidence>
<gene>
    <name evidence="11" type="ORF">EV643_10674</name>
</gene>
<accession>A0A4R6KIF6</accession>
<dbReference type="GO" id="GO:0006310">
    <property type="term" value="P:DNA recombination"/>
    <property type="evidence" value="ECO:0007669"/>
    <property type="project" value="UniProtKB-KW"/>
</dbReference>
<name>A0A4R6KIF6_9ACTN</name>
<keyword evidence="2" id="KW-0815">Transposition</keyword>